<sequence length="169" mass="18456">MSISMHSASVPIFTTMLGNLSKWLDKAEAYAAERKFDPVVLLGTRLAPDMLPFTRQVQIACDGPKFCVARLAGVDAPKFEDNEATIAELKARIAKTIAYVNSIPAAQIDGTEAKDITIPRREGSHVMQGEPYLKHFVLPNLFFHVTTAYALLRHNGVPLGKGDYLGLGS</sequence>
<evidence type="ECO:0000313" key="2">
    <source>
        <dbReference type="Proteomes" id="UP000193427"/>
    </source>
</evidence>
<dbReference type="STRING" id="946333.A4W93_09665"/>
<dbReference type="Gene3D" id="1.20.120.450">
    <property type="entry name" value="dinb family like domain"/>
    <property type="match status" value="1"/>
</dbReference>
<gene>
    <name evidence="1" type="ORF">A4W93_09665</name>
</gene>
<protein>
    <submittedName>
        <fullName evidence="1">Uncharacterized protein</fullName>
    </submittedName>
</protein>
<organism evidence="1 2">
    <name type="scientific">Piscinibacter gummiphilus</name>
    <dbReference type="NCBI Taxonomy" id="946333"/>
    <lineage>
        <taxon>Bacteria</taxon>
        <taxon>Pseudomonadati</taxon>
        <taxon>Pseudomonadota</taxon>
        <taxon>Betaproteobacteria</taxon>
        <taxon>Burkholderiales</taxon>
        <taxon>Sphaerotilaceae</taxon>
        <taxon>Piscinibacter</taxon>
    </lineage>
</organism>
<dbReference type="InterPro" id="IPR018531">
    <property type="entry name" value="DUF1993"/>
</dbReference>
<dbReference type="RefSeq" id="WP_085750423.1">
    <property type="nucleotide sequence ID" value="NZ_BSPR01000016.1"/>
</dbReference>
<dbReference type="SUPFAM" id="SSF109854">
    <property type="entry name" value="DinB/YfiT-like putative metalloenzymes"/>
    <property type="match status" value="1"/>
</dbReference>
<accession>A0A1W6L7G6</accession>
<dbReference type="Pfam" id="PF09351">
    <property type="entry name" value="DUF1993"/>
    <property type="match status" value="1"/>
</dbReference>
<keyword evidence="2" id="KW-1185">Reference proteome</keyword>
<dbReference type="EMBL" id="CP015118">
    <property type="protein sequence ID" value="ARN20156.1"/>
    <property type="molecule type" value="Genomic_DNA"/>
</dbReference>
<reference evidence="1 2" key="1">
    <citation type="submission" date="2016-04" db="EMBL/GenBank/DDBJ databases">
        <title>Complete genome sequence of natural rubber-degrading, novel Gram-negative bacterium, Rhizobacter gummiphilus strain NS21.</title>
        <authorList>
            <person name="Tabata M."/>
            <person name="Kasai D."/>
            <person name="Fukuda M."/>
        </authorList>
    </citation>
    <scope>NUCLEOTIDE SEQUENCE [LARGE SCALE GENOMIC DNA]</scope>
    <source>
        <strain evidence="1 2">NS21</strain>
    </source>
</reference>
<dbReference type="KEGG" id="rgu:A4W93_09665"/>
<name>A0A1W6L7G6_9BURK</name>
<dbReference type="PANTHER" id="PTHR36922">
    <property type="entry name" value="BLL2446 PROTEIN"/>
    <property type="match status" value="1"/>
</dbReference>
<dbReference type="InterPro" id="IPR034660">
    <property type="entry name" value="DinB/YfiT-like"/>
</dbReference>
<dbReference type="PANTHER" id="PTHR36922:SF1">
    <property type="entry name" value="DUF1993 DOMAIN-CONTAINING PROTEIN"/>
    <property type="match status" value="1"/>
</dbReference>
<dbReference type="Proteomes" id="UP000193427">
    <property type="component" value="Chromosome"/>
</dbReference>
<dbReference type="AlphaFoldDB" id="A0A1W6L7G6"/>
<evidence type="ECO:0000313" key="1">
    <source>
        <dbReference type="EMBL" id="ARN20156.1"/>
    </source>
</evidence>
<dbReference type="OrthoDB" id="338237at2"/>
<proteinExistence type="predicted"/>